<feature type="region of interest" description="Disordered" evidence="1">
    <location>
        <begin position="484"/>
        <end position="527"/>
    </location>
</feature>
<evidence type="ECO:0000313" key="3">
    <source>
        <dbReference type="EMBL" id="EGX46978.1"/>
    </source>
</evidence>
<feature type="compositionally biased region" description="Polar residues" evidence="1">
    <location>
        <begin position="431"/>
        <end position="448"/>
    </location>
</feature>
<feature type="region of interest" description="Disordered" evidence="1">
    <location>
        <begin position="411"/>
        <end position="448"/>
    </location>
</feature>
<dbReference type="PANTHER" id="PTHR21494">
    <property type="entry name" value="ACTIVATING SIGNAL COINTEGRATOR 1 COMPLEX SUBUNIT 2 ASC-1 COMPLEX SUBUNIT P100"/>
    <property type="match status" value="1"/>
</dbReference>
<feature type="compositionally biased region" description="Low complexity" evidence="1">
    <location>
        <begin position="508"/>
        <end position="527"/>
    </location>
</feature>
<dbReference type="Gene3D" id="1.10.8.10">
    <property type="entry name" value="DNA helicase RuvA subunit, C-terminal domain"/>
    <property type="match status" value="1"/>
</dbReference>
<dbReference type="PANTHER" id="PTHR21494:SF0">
    <property type="entry name" value="ACTIVATING SIGNAL COINTEGRATOR 1 COMPLEX SUBUNIT 2"/>
    <property type="match status" value="1"/>
</dbReference>
<gene>
    <name evidence="3" type="ORF">AOL_s00097g217</name>
</gene>
<dbReference type="InterPro" id="IPR003892">
    <property type="entry name" value="CUE"/>
</dbReference>
<feature type="compositionally biased region" description="Acidic residues" evidence="1">
    <location>
        <begin position="487"/>
        <end position="498"/>
    </location>
</feature>
<dbReference type="Proteomes" id="UP000008784">
    <property type="component" value="Unassembled WGS sequence"/>
</dbReference>
<dbReference type="InterPro" id="IPR052586">
    <property type="entry name" value="ASCC2"/>
</dbReference>
<feature type="compositionally biased region" description="Polar residues" evidence="1">
    <location>
        <begin position="660"/>
        <end position="670"/>
    </location>
</feature>
<organism evidence="3 4">
    <name type="scientific">Arthrobotrys oligospora (strain ATCC 24927 / CBS 115.81 / DSM 1491)</name>
    <name type="common">Nematode-trapping fungus</name>
    <name type="synonym">Didymozoophaga oligospora</name>
    <dbReference type="NCBI Taxonomy" id="756982"/>
    <lineage>
        <taxon>Eukaryota</taxon>
        <taxon>Fungi</taxon>
        <taxon>Dikarya</taxon>
        <taxon>Ascomycota</taxon>
        <taxon>Pezizomycotina</taxon>
        <taxon>Orbiliomycetes</taxon>
        <taxon>Orbiliales</taxon>
        <taxon>Orbiliaceae</taxon>
        <taxon>Orbilia</taxon>
        <taxon>Orbilia oligospora</taxon>
    </lineage>
</organism>
<keyword evidence="4" id="KW-1185">Reference proteome</keyword>
<feature type="compositionally biased region" description="Gly residues" evidence="1">
    <location>
        <begin position="632"/>
        <end position="643"/>
    </location>
</feature>
<dbReference type="CDD" id="cd14279">
    <property type="entry name" value="CUE"/>
    <property type="match status" value="1"/>
</dbReference>
<comment type="caution">
    <text evidence="3">The sequence shown here is derived from an EMBL/GenBank/DDBJ whole genome shotgun (WGS) entry which is preliminary data.</text>
</comment>
<dbReference type="InParanoid" id="G1XIP0"/>
<dbReference type="GeneID" id="22895252"/>
<dbReference type="RefSeq" id="XP_011124352.1">
    <property type="nucleotide sequence ID" value="XM_011126050.1"/>
</dbReference>
<dbReference type="AlphaFoldDB" id="G1XIP0"/>
<dbReference type="OrthoDB" id="5577209at2759"/>
<evidence type="ECO:0000256" key="1">
    <source>
        <dbReference type="SAM" id="MobiDB-lite"/>
    </source>
</evidence>
<protein>
    <recommendedName>
        <fullName evidence="2">CUE domain-containing protein</fullName>
    </recommendedName>
</protein>
<dbReference type="SMART" id="SM00546">
    <property type="entry name" value="CUE"/>
    <property type="match status" value="1"/>
</dbReference>
<feature type="domain" description="CUE" evidence="2">
    <location>
        <begin position="369"/>
        <end position="412"/>
    </location>
</feature>
<evidence type="ECO:0000259" key="2">
    <source>
        <dbReference type="PROSITE" id="PS51140"/>
    </source>
</evidence>
<dbReference type="HOGENOM" id="CLU_026590_0_0_1"/>
<dbReference type="EMBL" id="ADOT01000173">
    <property type="protein sequence ID" value="EGX46978.1"/>
    <property type="molecule type" value="Genomic_DNA"/>
</dbReference>
<dbReference type="Pfam" id="PF02845">
    <property type="entry name" value="CUE"/>
    <property type="match status" value="1"/>
</dbReference>
<feature type="region of interest" description="Disordered" evidence="1">
    <location>
        <begin position="332"/>
        <end position="368"/>
    </location>
</feature>
<evidence type="ECO:0000313" key="4">
    <source>
        <dbReference type="Proteomes" id="UP000008784"/>
    </source>
</evidence>
<dbReference type="GO" id="GO:0043130">
    <property type="term" value="F:ubiquitin binding"/>
    <property type="evidence" value="ECO:0007669"/>
    <property type="project" value="InterPro"/>
</dbReference>
<sequence length="720" mass="79599">MPSDQIFFASIPPYKSRSKLSPPTVDRCLTHWATALHTLRHLPDPLFTQQITPTSSFTKFLLSYISNDDLSHNDTDDWVYPSTSTSSTKSSTQQGKKEEEETIITKVKYINRSLRLCLKRAISLGINISEIFGSNYSYYIKLGALFFVEGGSKPLLRSIWNHDNSVLVSATKEHLKSISTMLQDLASGKINVEDQHIAVLQELCYFVMTIPEISFGILSEETVFEDLAAAYFSLSSQLQQKKKKDAVIPILEEIRRLQFTVIMASTQADPKRYSTIIDFLFNFIAGADTDVPMNSYITAIISQTPLLDRLTSIDAEGYTNRWSTILTKLQNFDSPSSTSQVSKRITKLPRRKQKSKHPSSSSVDTTTIDVPQKIHELSQLFPHTSKSILQATLSSTNYDLETATMLLLDNPSLESSSSPLPPPPPYEEYTPNKQSTNPPDELSTLTVPTSRLYLGKRDISGTADNLLKDRSTAPTKSQILSALQAFDSDDDERDDTYDHEDVGAVDPTTATESEANNANNNNITSGGTEEKALYNALVQNPGVFTRDAVTRRGNERKLLREVTGMSDEAIEGWKIMLDRDGGKRLRQLEIRFSRESEAAAAGGNNQTGLQRTAYRKGDEDEDESGEASGSGTNFGRGGGGGHRGGNRGRGRGGRGFSGPNDRNVTGQQRDNAPVVNQDGKEPYVGKKTTKARGEHNRKMQSAARDRQRSKKMSKGMGGGM</sequence>
<accession>G1XIP0</accession>
<name>G1XIP0_ARTOA</name>
<dbReference type="PROSITE" id="PS51140">
    <property type="entry name" value="CUE"/>
    <property type="match status" value="1"/>
</dbReference>
<feature type="compositionally biased region" description="Polar residues" evidence="1">
    <location>
        <begin position="332"/>
        <end position="343"/>
    </location>
</feature>
<proteinExistence type="predicted"/>
<feature type="compositionally biased region" description="Basic residues" evidence="1">
    <location>
        <begin position="344"/>
        <end position="357"/>
    </location>
</feature>
<reference evidence="3 4" key="1">
    <citation type="journal article" date="2011" name="PLoS Pathog.">
        <title>Genomic and proteomic analyses of the fungus Arthrobotrys oligospora provide insights into nematode-trap formation.</title>
        <authorList>
            <person name="Yang J."/>
            <person name="Wang L."/>
            <person name="Ji X."/>
            <person name="Feng Y."/>
            <person name="Li X."/>
            <person name="Zou C."/>
            <person name="Xu J."/>
            <person name="Ren Y."/>
            <person name="Mi Q."/>
            <person name="Wu J."/>
            <person name="Liu S."/>
            <person name="Liu Y."/>
            <person name="Huang X."/>
            <person name="Wang H."/>
            <person name="Niu X."/>
            <person name="Li J."/>
            <person name="Liang L."/>
            <person name="Luo Y."/>
            <person name="Ji K."/>
            <person name="Zhou W."/>
            <person name="Yu Z."/>
            <person name="Li G."/>
            <person name="Liu Y."/>
            <person name="Li L."/>
            <person name="Qiao M."/>
            <person name="Feng L."/>
            <person name="Zhang K.-Q."/>
        </authorList>
    </citation>
    <scope>NUCLEOTIDE SEQUENCE [LARGE SCALE GENOMIC DNA]</scope>
    <source>
        <strain evidence="4">ATCC 24927 / CBS 115.81 / DSM 1491</strain>
    </source>
</reference>
<dbReference type="OMA" id="KMSLVTQ"/>
<dbReference type="eggNOG" id="ENOG502RV3A">
    <property type="taxonomic scope" value="Eukaryota"/>
</dbReference>
<feature type="region of interest" description="Disordered" evidence="1">
    <location>
        <begin position="596"/>
        <end position="720"/>
    </location>
</feature>